<evidence type="ECO:0000256" key="2">
    <source>
        <dbReference type="SAM" id="MobiDB-lite"/>
    </source>
</evidence>
<keyword evidence="3" id="KW-1185">Reference proteome</keyword>
<keyword evidence="1" id="KW-0175">Coiled coil</keyword>
<gene>
    <name evidence="4" type="primary">LOC107273360</name>
</gene>
<protein>
    <submittedName>
        <fullName evidence="4">ELKS/Rab6-interacting/CAST family member 1</fullName>
    </submittedName>
</protein>
<feature type="region of interest" description="Disordered" evidence="2">
    <location>
        <begin position="392"/>
        <end position="421"/>
    </location>
</feature>
<feature type="coiled-coil region" evidence="1">
    <location>
        <begin position="249"/>
        <end position="290"/>
    </location>
</feature>
<proteinExistence type="predicted"/>
<dbReference type="GeneID" id="107273360"/>
<reference evidence="4" key="1">
    <citation type="submission" date="2025-08" db="UniProtKB">
        <authorList>
            <consortium name="RefSeq"/>
        </authorList>
    </citation>
    <scope>IDENTIFICATION</scope>
</reference>
<evidence type="ECO:0000313" key="4">
    <source>
        <dbReference type="RefSeq" id="XP_015606960.1"/>
    </source>
</evidence>
<organism evidence="3 4">
    <name type="scientific">Cephus cinctus</name>
    <name type="common">Wheat stem sawfly</name>
    <dbReference type="NCBI Taxonomy" id="211228"/>
    <lineage>
        <taxon>Eukaryota</taxon>
        <taxon>Metazoa</taxon>
        <taxon>Ecdysozoa</taxon>
        <taxon>Arthropoda</taxon>
        <taxon>Hexapoda</taxon>
        <taxon>Insecta</taxon>
        <taxon>Pterygota</taxon>
        <taxon>Neoptera</taxon>
        <taxon>Endopterygota</taxon>
        <taxon>Hymenoptera</taxon>
        <taxon>Cephoidea</taxon>
        <taxon>Cephidae</taxon>
        <taxon>Cephus</taxon>
    </lineage>
</organism>
<name>A0AAJ7CBV9_CEPCN</name>
<dbReference type="KEGG" id="ccin:107273360"/>
<accession>A0AAJ7CBV9</accession>
<feature type="compositionally biased region" description="Acidic residues" evidence="2">
    <location>
        <begin position="400"/>
        <end position="411"/>
    </location>
</feature>
<dbReference type="RefSeq" id="XP_015606960.1">
    <property type="nucleotide sequence ID" value="XM_015751474.2"/>
</dbReference>
<evidence type="ECO:0000256" key="1">
    <source>
        <dbReference type="SAM" id="Coils"/>
    </source>
</evidence>
<sequence length="434" mass="50914">MSDNNRNELPTCSQSSELTELLRRLEISPLLLNDEDAPTTNRRSSSDSSIVTTDIRKADELDGYPEISSSSDVLDREVTLKQLVVVREDGKMIKWENELFHEHLIEHFKRKQMTHVYNDEPDNFALIKKYSRKLAELERLREEIQASQEEQEAEVKCYQKELKLKTAEANKNVESMISRERAVGLTTYRNGKSLSMKDVQNLISKQISKMKEMAKFRFRYARLRDDLISKETILNTLKMLNPNLGKEDYRRLEDEKFYYEHELSKLENEIKNFEEKREKLKLKINSTVKAEKKVRLQILNEKKISDSLKNDIKRAFQKKKISLRKLQFLKKFIFKLTNASGVVAHPEITSELAIVRKEHENLIKKITIIMNDIKQIRESLSVMRASLIVRDKKEEKNQDSNEDDNEDDDDNNYVRQKSNLPPVAGGFYLPLRIT</sequence>
<evidence type="ECO:0000313" key="3">
    <source>
        <dbReference type="Proteomes" id="UP000694920"/>
    </source>
</evidence>
<feature type="coiled-coil region" evidence="1">
    <location>
        <begin position="127"/>
        <end position="168"/>
    </location>
</feature>
<dbReference type="AlphaFoldDB" id="A0AAJ7CBV9"/>
<dbReference type="Proteomes" id="UP000694920">
    <property type="component" value="Unplaced"/>
</dbReference>